<evidence type="ECO:0000256" key="6">
    <source>
        <dbReference type="ARBA" id="ARBA00022837"/>
    </source>
</evidence>
<organism evidence="7 8">
    <name type="scientific">Nonomuraea cypriaca</name>
    <dbReference type="NCBI Taxonomy" id="1187855"/>
    <lineage>
        <taxon>Bacteria</taxon>
        <taxon>Bacillati</taxon>
        <taxon>Actinomycetota</taxon>
        <taxon>Actinomycetes</taxon>
        <taxon>Streptosporangiales</taxon>
        <taxon>Streptosporangiaceae</taxon>
        <taxon>Nonomuraea</taxon>
    </lineage>
</organism>
<keyword evidence="8" id="KW-1185">Reference proteome</keyword>
<dbReference type="Gene3D" id="3.40.720.10">
    <property type="entry name" value="Alkaline Phosphatase, subunit A"/>
    <property type="match status" value="1"/>
</dbReference>
<dbReference type="AlphaFoldDB" id="A0A931A4Y6"/>
<dbReference type="EMBL" id="JADOGI010000026">
    <property type="protein sequence ID" value="MBF8186386.1"/>
    <property type="molecule type" value="Genomic_DNA"/>
</dbReference>
<comment type="caution">
    <text evidence="7">The sequence shown here is derived from an EMBL/GenBank/DDBJ whole genome shotgun (WGS) entry which is preliminary data.</text>
</comment>
<evidence type="ECO:0000313" key="8">
    <source>
        <dbReference type="Proteomes" id="UP000605361"/>
    </source>
</evidence>
<dbReference type="Gene3D" id="3.30.1120.10">
    <property type="match status" value="1"/>
</dbReference>
<dbReference type="GO" id="GO:0004065">
    <property type="term" value="F:arylsulfatase activity"/>
    <property type="evidence" value="ECO:0007669"/>
    <property type="project" value="TreeGrafter"/>
</dbReference>
<gene>
    <name evidence="7" type="ORF">ITP53_11630</name>
</gene>
<proteinExistence type="inferred from homology"/>
<evidence type="ECO:0000256" key="1">
    <source>
        <dbReference type="ARBA" id="ARBA00001913"/>
    </source>
</evidence>
<keyword evidence="3" id="KW-0479">Metal-binding</keyword>
<evidence type="ECO:0000256" key="5">
    <source>
        <dbReference type="ARBA" id="ARBA00022801"/>
    </source>
</evidence>
<evidence type="ECO:0008006" key="9">
    <source>
        <dbReference type="Google" id="ProtNLM"/>
    </source>
</evidence>
<reference evidence="7" key="1">
    <citation type="submission" date="2020-11" db="EMBL/GenBank/DDBJ databases">
        <title>Whole-genome analyses of Nonomuraea sp. K274.</title>
        <authorList>
            <person name="Veyisoglu A."/>
        </authorList>
    </citation>
    <scope>NUCLEOTIDE SEQUENCE</scope>
    <source>
        <strain evidence="7">K274</strain>
    </source>
</reference>
<keyword evidence="4" id="KW-0732">Signal</keyword>
<dbReference type="GO" id="GO:0046872">
    <property type="term" value="F:metal ion binding"/>
    <property type="evidence" value="ECO:0007669"/>
    <property type="project" value="UniProtKB-KW"/>
</dbReference>
<dbReference type="PANTHER" id="PTHR42693">
    <property type="entry name" value="ARYLSULFATASE FAMILY MEMBER"/>
    <property type="match status" value="1"/>
</dbReference>
<evidence type="ECO:0000313" key="7">
    <source>
        <dbReference type="EMBL" id="MBF8186386.1"/>
    </source>
</evidence>
<dbReference type="PANTHER" id="PTHR42693:SF42">
    <property type="entry name" value="ARYLSULFATASE G"/>
    <property type="match status" value="1"/>
</dbReference>
<comment type="cofactor">
    <cofactor evidence="1">
        <name>Ca(2+)</name>
        <dbReference type="ChEBI" id="CHEBI:29108"/>
    </cofactor>
</comment>
<name>A0A931A4Y6_9ACTN</name>
<dbReference type="SUPFAM" id="SSF53649">
    <property type="entry name" value="Alkaline phosphatase-like"/>
    <property type="match status" value="1"/>
</dbReference>
<accession>A0A931A4Y6</accession>
<evidence type="ECO:0000256" key="4">
    <source>
        <dbReference type="ARBA" id="ARBA00022729"/>
    </source>
</evidence>
<sequence length="129" mass="14787">MATAANGHIPRDRPIDGVDLTPALLGRPARHRTLYHYHHWTLNAVRSGPWKLHLPERENGLWEGDDIGQVEPEEDRGKPLLYNIEKDKGERHNLADRYPDKVPELTRLAERFDEEIQAQKSEALKRAGG</sequence>
<evidence type="ECO:0000256" key="2">
    <source>
        <dbReference type="ARBA" id="ARBA00008779"/>
    </source>
</evidence>
<keyword evidence="5" id="KW-0378">Hydrolase</keyword>
<evidence type="ECO:0000256" key="3">
    <source>
        <dbReference type="ARBA" id="ARBA00022723"/>
    </source>
</evidence>
<comment type="similarity">
    <text evidence="2">Belongs to the sulfatase family.</text>
</comment>
<dbReference type="InterPro" id="IPR050738">
    <property type="entry name" value="Sulfatase"/>
</dbReference>
<keyword evidence="6" id="KW-0106">Calcium</keyword>
<dbReference type="InterPro" id="IPR017850">
    <property type="entry name" value="Alkaline_phosphatase_core_sf"/>
</dbReference>
<protein>
    <recommendedName>
        <fullName evidence="9">Arylsulfatase</fullName>
    </recommendedName>
</protein>
<dbReference type="Pfam" id="PF14707">
    <property type="entry name" value="Sulfatase_C"/>
    <property type="match status" value="1"/>
</dbReference>
<dbReference type="Proteomes" id="UP000605361">
    <property type="component" value="Unassembled WGS sequence"/>
</dbReference>